<keyword evidence="4" id="KW-0456">Lyase</keyword>
<keyword evidence="3" id="KW-0862">Zinc</keyword>
<protein>
    <recommendedName>
        <fullName evidence="5">CENP-V/GFA domain-containing protein</fullName>
    </recommendedName>
</protein>
<evidence type="ECO:0000313" key="7">
    <source>
        <dbReference type="Proteomes" id="UP000799778"/>
    </source>
</evidence>
<dbReference type="GO" id="GO:0046872">
    <property type="term" value="F:metal ion binding"/>
    <property type="evidence" value="ECO:0007669"/>
    <property type="project" value="UniProtKB-KW"/>
</dbReference>
<dbReference type="Gene3D" id="3.90.1590.10">
    <property type="entry name" value="glutathione-dependent formaldehyde- activating enzyme (gfa)"/>
    <property type="match status" value="1"/>
</dbReference>
<dbReference type="PANTHER" id="PTHR33337">
    <property type="entry name" value="GFA DOMAIN-CONTAINING PROTEIN"/>
    <property type="match status" value="1"/>
</dbReference>
<evidence type="ECO:0000256" key="3">
    <source>
        <dbReference type="ARBA" id="ARBA00022833"/>
    </source>
</evidence>
<dbReference type="AlphaFoldDB" id="A0A6A5X6Z2"/>
<keyword evidence="2" id="KW-0479">Metal-binding</keyword>
<evidence type="ECO:0000256" key="2">
    <source>
        <dbReference type="ARBA" id="ARBA00022723"/>
    </source>
</evidence>
<feature type="domain" description="CENP-V/GFA" evidence="5">
    <location>
        <begin position="46"/>
        <end position="171"/>
    </location>
</feature>
<dbReference type="SUPFAM" id="SSF51316">
    <property type="entry name" value="Mss4-like"/>
    <property type="match status" value="1"/>
</dbReference>
<evidence type="ECO:0000256" key="1">
    <source>
        <dbReference type="ARBA" id="ARBA00005495"/>
    </source>
</evidence>
<dbReference type="Pfam" id="PF04828">
    <property type="entry name" value="GFA"/>
    <property type="match status" value="1"/>
</dbReference>
<evidence type="ECO:0000259" key="5">
    <source>
        <dbReference type="PROSITE" id="PS51891"/>
    </source>
</evidence>
<organism evidence="6 7">
    <name type="scientific">Aaosphaeria arxii CBS 175.79</name>
    <dbReference type="NCBI Taxonomy" id="1450172"/>
    <lineage>
        <taxon>Eukaryota</taxon>
        <taxon>Fungi</taxon>
        <taxon>Dikarya</taxon>
        <taxon>Ascomycota</taxon>
        <taxon>Pezizomycotina</taxon>
        <taxon>Dothideomycetes</taxon>
        <taxon>Pleosporomycetidae</taxon>
        <taxon>Pleosporales</taxon>
        <taxon>Pleosporales incertae sedis</taxon>
        <taxon>Aaosphaeria</taxon>
    </lineage>
</organism>
<dbReference type="EMBL" id="ML978082">
    <property type="protein sequence ID" value="KAF2008671.1"/>
    <property type="molecule type" value="Genomic_DNA"/>
</dbReference>
<dbReference type="Proteomes" id="UP000799778">
    <property type="component" value="Unassembled WGS sequence"/>
</dbReference>
<accession>A0A6A5X6Z2</accession>
<dbReference type="InterPro" id="IPR006913">
    <property type="entry name" value="CENP-V/GFA"/>
</dbReference>
<dbReference type="GeneID" id="54292232"/>
<dbReference type="InterPro" id="IPR011057">
    <property type="entry name" value="Mss4-like_sf"/>
</dbReference>
<reference evidence="6" key="1">
    <citation type="journal article" date="2020" name="Stud. Mycol.">
        <title>101 Dothideomycetes genomes: a test case for predicting lifestyles and emergence of pathogens.</title>
        <authorList>
            <person name="Haridas S."/>
            <person name="Albert R."/>
            <person name="Binder M."/>
            <person name="Bloem J."/>
            <person name="Labutti K."/>
            <person name="Salamov A."/>
            <person name="Andreopoulos B."/>
            <person name="Baker S."/>
            <person name="Barry K."/>
            <person name="Bills G."/>
            <person name="Bluhm B."/>
            <person name="Cannon C."/>
            <person name="Castanera R."/>
            <person name="Culley D."/>
            <person name="Daum C."/>
            <person name="Ezra D."/>
            <person name="Gonzalez J."/>
            <person name="Henrissat B."/>
            <person name="Kuo A."/>
            <person name="Liang C."/>
            <person name="Lipzen A."/>
            <person name="Lutzoni F."/>
            <person name="Magnuson J."/>
            <person name="Mondo S."/>
            <person name="Nolan M."/>
            <person name="Ohm R."/>
            <person name="Pangilinan J."/>
            <person name="Park H.-J."/>
            <person name="Ramirez L."/>
            <person name="Alfaro M."/>
            <person name="Sun H."/>
            <person name="Tritt A."/>
            <person name="Yoshinaga Y."/>
            <person name="Zwiers L.-H."/>
            <person name="Turgeon B."/>
            <person name="Goodwin S."/>
            <person name="Spatafora J."/>
            <person name="Crous P."/>
            <person name="Grigoriev I."/>
        </authorList>
    </citation>
    <scope>NUCLEOTIDE SEQUENCE</scope>
    <source>
        <strain evidence="6">CBS 175.79</strain>
    </source>
</reference>
<dbReference type="RefSeq" id="XP_033377010.1">
    <property type="nucleotide sequence ID" value="XM_033534835.1"/>
</dbReference>
<dbReference type="GO" id="GO:0016846">
    <property type="term" value="F:carbon-sulfur lyase activity"/>
    <property type="evidence" value="ECO:0007669"/>
    <property type="project" value="InterPro"/>
</dbReference>
<sequence>MGSLTRLWACRIAPEAHRMHMLSSSDFNTINSHSSLVPRADEVKLAQGGCICGKITFEIVGKPIRTILCHCMGCRRTTGLAYSTSITVAASTMTVHGKPKECVFDSKERPKSRITFCADCSSTLWKESDVEGQMGLCLVQTGVLRNKMNGFKPQVQVITALRPTWIDRIWDAGGAESP</sequence>
<evidence type="ECO:0000313" key="6">
    <source>
        <dbReference type="EMBL" id="KAF2008671.1"/>
    </source>
</evidence>
<comment type="similarity">
    <text evidence="1">Belongs to the Gfa family.</text>
</comment>
<dbReference type="OrthoDB" id="406544at2759"/>
<name>A0A6A5X6Z2_9PLEO</name>
<proteinExistence type="inferred from homology"/>
<keyword evidence="7" id="KW-1185">Reference proteome</keyword>
<gene>
    <name evidence="6" type="ORF">BU24DRAFT_94750</name>
</gene>
<dbReference type="PANTHER" id="PTHR33337:SF40">
    <property type="entry name" value="CENP-V_GFA DOMAIN-CONTAINING PROTEIN-RELATED"/>
    <property type="match status" value="1"/>
</dbReference>
<dbReference type="PROSITE" id="PS51891">
    <property type="entry name" value="CENP_V_GFA"/>
    <property type="match status" value="1"/>
</dbReference>
<evidence type="ECO:0000256" key="4">
    <source>
        <dbReference type="ARBA" id="ARBA00023239"/>
    </source>
</evidence>